<evidence type="ECO:0000313" key="3">
    <source>
        <dbReference type="EMBL" id="KAF4376574.1"/>
    </source>
</evidence>
<reference evidence="3 4" key="1">
    <citation type="journal article" date="2020" name="bioRxiv">
        <title>Sequence and annotation of 42 cannabis genomes reveals extensive copy number variation in cannabinoid synthesis and pathogen resistance genes.</title>
        <authorList>
            <person name="Mckernan K.J."/>
            <person name="Helbert Y."/>
            <person name="Kane L.T."/>
            <person name="Ebling H."/>
            <person name="Zhang L."/>
            <person name="Liu B."/>
            <person name="Eaton Z."/>
            <person name="Mclaughlin S."/>
            <person name="Kingan S."/>
            <person name="Baybayan P."/>
            <person name="Concepcion G."/>
            <person name="Jordan M."/>
            <person name="Riva A."/>
            <person name="Barbazuk W."/>
            <person name="Harkins T."/>
        </authorList>
    </citation>
    <scope>NUCLEOTIDE SEQUENCE [LARGE SCALE GENOMIC DNA]</scope>
    <source>
        <strain evidence="4">cv. Jamaican Lion 4</strain>
        <tissue evidence="3">Leaf</tissue>
    </source>
</reference>
<protein>
    <recommendedName>
        <fullName evidence="2">RING-type domain-containing protein</fullName>
    </recommendedName>
</protein>
<dbReference type="GO" id="GO:0016567">
    <property type="term" value="P:protein ubiquitination"/>
    <property type="evidence" value="ECO:0007669"/>
    <property type="project" value="TreeGrafter"/>
</dbReference>
<dbReference type="EMBL" id="JAATIP010000084">
    <property type="protein sequence ID" value="KAF4376574.1"/>
    <property type="molecule type" value="Genomic_DNA"/>
</dbReference>
<keyword evidence="1" id="KW-0863">Zinc-finger</keyword>
<organism evidence="3 4">
    <name type="scientific">Cannabis sativa</name>
    <name type="common">Hemp</name>
    <name type="synonym">Marijuana</name>
    <dbReference type="NCBI Taxonomy" id="3483"/>
    <lineage>
        <taxon>Eukaryota</taxon>
        <taxon>Viridiplantae</taxon>
        <taxon>Streptophyta</taxon>
        <taxon>Embryophyta</taxon>
        <taxon>Tracheophyta</taxon>
        <taxon>Spermatophyta</taxon>
        <taxon>Magnoliopsida</taxon>
        <taxon>eudicotyledons</taxon>
        <taxon>Gunneridae</taxon>
        <taxon>Pentapetalae</taxon>
        <taxon>rosids</taxon>
        <taxon>fabids</taxon>
        <taxon>Rosales</taxon>
        <taxon>Cannabaceae</taxon>
        <taxon>Cannabis</taxon>
    </lineage>
</organism>
<dbReference type="InterPro" id="IPR013083">
    <property type="entry name" value="Znf_RING/FYVE/PHD"/>
</dbReference>
<feature type="domain" description="RING-type" evidence="2">
    <location>
        <begin position="214"/>
        <end position="256"/>
    </location>
</feature>
<dbReference type="InterPro" id="IPR001841">
    <property type="entry name" value="Znf_RING"/>
</dbReference>
<name>A0A7J6G0P6_CANSA</name>
<dbReference type="AlphaFoldDB" id="A0A7J6G0P6"/>
<dbReference type="GO" id="GO:0008270">
    <property type="term" value="F:zinc ion binding"/>
    <property type="evidence" value="ECO:0007669"/>
    <property type="project" value="UniProtKB-KW"/>
</dbReference>
<comment type="caution">
    <text evidence="3">The sequence shown here is derived from an EMBL/GenBank/DDBJ whole genome shotgun (WGS) entry which is preliminary data.</text>
</comment>
<dbReference type="PROSITE" id="PS50089">
    <property type="entry name" value="ZF_RING_2"/>
    <property type="match status" value="1"/>
</dbReference>
<proteinExistence type="predicted"/>
<sequence length="265" mass="30314">MNNNNDVVIHKISSYSNSITVEKIINLNNPNNINNYHNQEEEPIIQFQFKITYHTKLTTGYGHVSNIDDNYTIDGTIADVRYSPTSEAIFSRPLGHEEIHCFEATYNTLSPVLLRVGVRDHNAKSDVSQNITKFCERFIINNNNNSRLIVCVLVEMEREIEQWECVSCSMELANIGANHDEDESYWMADSMGIVDLHLEAYKVGEDDEKLGESCSVCLEEFEVGTKGARMPNCLHLFHVNCIGNWLRRNQSCPICRSQLYPTFPL</sequence>
<gene>
    <name evidence="3" type="ORF">F8388_025445</name>
</gene>
<keyword evidence="1" id="KW-0479">Metal-binding</keyword>
<dbReference type="SUPFAM" id="SSF57850">
    <property type="entry name" value="RING/U-box"/>
    <property type="match status" value="1"/>
</dbReference>
<accession>A0A7J6G0P6</accession>
<dbReference type="PANTHER" id="PTHR45676">
    <property type="entry name" value="RING-H2 FINGER PROTEIN ATL51-RELATED"/>
    <property type="match status" value="1"/>
</dbReference>
<dbReference type="SMART" id="SM00184">
    <property type="entry name" value="RING"/>
    <property type="match status" value="1"/>
</dbReference>
<dbReference type="PANTHER" id="PTHR45676:SF159">
    <property type="entry name" value="RING-H2 FINGER PROTEIN ATL51"/>
    <property type="match status" value="1"/>
</dbReference>
<dbReference type="Gene3D" id="3.30.40.10">
    <property type="entry name" value="Zinc/RING finger domain, C3HC4 (zinc finger)"/>
    <property type="match status" value="1"/>
</dbReference>
<evidence type="ECO:0000313" key="4">
    <source>
        <dbReference type="Proteomes" id="UP000525078"/>
    </source>
</evidence>
<dbReference type="Proteomes" id="UP000525078">
    <property type="component" value="Unassembled WGS sequence"/>
</dbReference>
<dbReference type="Pfam" id="PF13639">
    <property type="entry name" value="zf-RING_2"/>
    <property type="match status" value="1"/>
</dbReference>
<keyword evidence="1" id="KW-0862">Zinc</keyword>
<evidence type="ECO:0000256" key="1">
    <source>
        <dbReference type="PROSITE-ProRule" id="PRU00175"/>
    </source>
</evidence>
<evidence type="ECO:0000259" key="2">
    <source>
        <dbReference type="PROSITE" id="PS50089"/>
    </source>
</evidence>